<reference evidence="7" key="4">
    <citation type="submission" date="2025-09" db="UniProtKB">
        <authorList>
            <consortium name="Ensembl"/>
        </authorList>
    </citation>
    <scope>IDENTIFICATION</scope>
</reference>
<dbReference type="Bgee" id="ENSAMXG00000000572">
    <property type="expression patterns" value="Expressed in ovary and 5 other cell types or tissues"/>
</dbReference>
<dbReference type="Ensembl" id="ENSAMXT00000000585.2">
    <property type="protein sequence ID" value="ENSAMXP00000000585.2"/>
    <property type="gene ID" value="ENSAMXG00000000572.2"/>
</dbReference>
<dbReference type="HOGENOM" id="CLU_038376_0_0_1"/>
<dbReference type="eggNOG" id="ENOG502S85H">
    <property type="taxonomic scope" value="Eukaryota"/>
</dbReference>
<dbReference type="InterPro" id="IPR023252">
    <property type="entry name" value="Aurora_borealis_protein"/>
</dbReference>
<keyword evidence="3" id="KW-0132">Cell division</keyword>
<name>W5JZ25_ASTMX</name>
<feature type="compositionally biased region" description="Polar residues" evidence="6">
    <location>
        <begin position="234"/>
        <end position="248"/>
    </location>
</feature>
<dbReference type="GO" id="GO:0007088">
    <property type="term" value="P:regulation of mitotic nuclear division"/>
    <property type="evidence" value="ECO:0007669"/>
    <property type="project" value="TreeGrafter"/>
</dbReference>
<feature type="region of interest" description="Disordered" evidence="6">
    <location>
        <begin position="352"/>
        <end position="446"/>
    </location>
</feature>
<dbReference type="GO" id="GO:0051301">
    <property type="term" value="P:cell division"/>
    <property type="evidence" value="ECO:0007669"/>
    <property type="project" value="UniProtKB-KW"/>
</dbReference>
<feature type="compositionally biased region" description="Acidic residues" evidence="6">
    <location>
        <begin position="416"/>
        <end position="433"/>
    </location>
</feature>
<feature type="region of interest" description="Disordered" evidence="6">
    <location>
        <begin position="193"/>
        <end position="221"/>
    </location>
</feature>
<dbReference type="GeneTree" id="ENSGT00390000013790"/>
<feature type="compositionally biased region" description="Acidic residues" evidence="6">
    <location>
        <begin position="393"/>
        <end position="405"/>
    </location>
</feature>
<evidence type="ECO:0000256" key="6">
    <source>
        <dbReference type="SAM" id="MobiDB-lite"/>
    </source>
</evidence>
<feature type="region of interest" description="Disordered" evidence="6">
    <location>
        <begin position="229"/>
        <end position="248"/>
    </location>
</feature>
<dbReference type="AlphaFoldDB" id="W5JZ25"/>
<organism evidence="7 8">
    <name type="scientific">Astyanax mexicanus</name>
    <name type="common">Blind cave fish</name>
    <name type="synonym">Astyanax fasciatus mexicanus</name>
    <dbReference type="NCBI Taxonomy" id="7994"/>
    <lineage>
        <taxon>Eukaryota</taxon>
        <taxon>Metazoa</taxon>
        <taxon>Chordata</taxon>
        <taxon>Craniata</taxon>
        <taxon>Vertebrata</taxon>
        <taxon>Euteleostomi</taxon>
        <taxon>Actinopterygii</taxon>
        <taxon>Neopterygii</taxon>
        <taxon>Teleostei</taxon>
        <taxon>Ostariophysi</taxon>
        <taxon>Characiformes</taxon>
        <taxon>Characoidei</taxon>
        <taxon>Acestrorhamphidae</taxon>
        <taxon>Acestrorhamphinae</taxon>
        <taxon>Astyanax</taxon>
    </lineage>
</organism>
<dbReference type="GO" id="GO:0005737">
    <property type="term" value="C:cytoplasm"/>
    <property type="evidence" value="ECO:0007669"/>
    <property type="project" value="TreeGrafter"/>
</dbReference>
<feature type="compositionally biased region" description="Polar residues" evidence="6">
    <location>
        <begin position="434"/>
        <end position="446"/>
    </location>
</feature>
<evidence type="ECO:0000256" key="5">
    <source>
        <dbReference type="ARBA" id="ARBA00023306"/>
    </source>
</evidence>
<protein>
    <recommendedName>
        <fullName evidence="2">Protein aurora borealis</fullName>
    </recommendedName>
</protein>
<evidence type="ECO:0000256" key="4">
    <source>
        <dbReference type="ARBA" id="ARBA00022776"/>
    </source>
</evidence>
<evidence type="ECO:0000256" key="1">
    <source>
        <dbReference type="ARBA" id="ARBA00010963"/>
    </source>
</evidence>
<dbReference type="GO" id="GO:0005634">
    <property type="term" value="C:nucleus"/>
    <property type="evidence" value="ECO:0007669"/>
    <property type="project" value="TreeGrafter"/>
</dbReference>
<evidence type="ECO:0000256" key="2">
    <source>
        <dbReference type="ARBA" id="ARBA00020055"/>
    </source>
</evidence>
<keyword evidence="8" id="KW-1185">Reference proteome</keyword>
<evidence type="ECO:0000313" key="8">
    <source>
        <dbReference type="Proteomes" id="UP000018467"/>
    </source>
</evidence>
<proteinExistence type="inferred from homology"/>
<dbReference type="FunCoup" id="W5JZ25">
    <property type="interactions" value="1327"/>
</dbReference>
<dbReference type="Proteomes" id="UP000018467">
    <property type="component" value="Unassembled WGS sequence"/>
</dbReference>
<keyword evidence="5" id="KW-0131">Cell cycle</keyword>
<reference evidence="8" key="2">
    <citation type="journal article" date="2014" name="Nat. Commun.">
        <title>The cavefish genome reveals candidate genes for eye loss.</title>
        <authorList>
            <person name="McGaugh S.E."/>
            <person name="Gross J.B."/>
            <person name="Aken B."/>
            <person name="Blin M."/>
            <person name="Borowsky R."/>
            <person name="Chalopin D."/>
            <person name="Hinaux H."/>
            <person name="Jeffery W.R."/>
            <person name="Keene A."/>
            <person name="Ma L."/>
            <person name="Minx P."/>
            <person name="Murphy D."/>
            <person name="O'Quin K.E."/>
            <person name="Retaux S."/>
            <person name="Rohner N."/>
            <person name="Searle S.M."/>
            <person name="Stahl B.A."/>
            <person name="Tabin C."/>
            <person name="Volff J.N."/>
            <person name="Yoshizawa M."/>
            <person name="Warren W.C."/>
        </authorList>
    </citation>
    <scope>NUCLEOTIDE SEQUENCE [LARGE SCALE GENOMIC DNA]</scope>
    <source>
        <strain evidence="8">female</strain>
    </source>
</reference>
<dbReference type="GO" id="GO:0060236">
    <property type="term" value="P:regulation of mitotic spindle organization"/>
    <property type="evidence" value="ECO:0007669"/>
    <property type="project" value="TreeGrafter"/>
</dbReference>
<reference evidence="7" key="3">
    <citation type="submission" date="2025-08" db="UniProtKB">
        <authorList>
            <consortium name="Ensembl"/>
        </authorList>
    </citation>
    <scope>IDENTIFICATION</scope>
</reference>
<feature type="region of interest" description="Disordered" evidence="6">
    <location>
        <begin position="1"/>
        <end position="31"/>
    </location>
</feature>
<reference evidence="8" key="1">
    <citation type="submission" date="2013-03" db="EMBL/GenBank/DDBJ databases">
        <authorList>
            <person name="Jeffery W."/>
            <person name="Warren W."/>
            <person name="Wilson R.K."/>
        </authorList>
    </citation>
    <scope>NUCLEOTIDE SEQUENCE</scope>
    <source>
        <strain evidence="8">female</strain>
    </source>
</reference>
<dbReference type="PANTHER" id="PTHR14728">
    <property type="entry name" value="PROTEIN AURORA BOREALIS"/>
    <property type="match status" value="1"/>
</dbReference>
<dbReference type="InParanoid" id="W5JZ25"/>
<evidence type="ECO:0000313" key="7">
    <source>
        <dbReference type="Ensembl" id="ENSAMXP00000000585.2"/>
    </source>
</evidence>
<dbReference type="Pfam" id="PF15280">
    <property type="entry name" value="BORA_N"/>
    <property type="match status" value="1"/>
</dbReference>
<accession>W5JZ25</accession>
<dbReference type="PRINTS" id="PR02038">
    <property type="entry name" value="AURORABORA"/>
</dbReference>
<evidence type="ECO:0000256" key="3">
    <source>
        <dbReference type="ARBA" id="ARBA00022618"/>
    </source>
</evidence>
<comment type="similarity">
    <text evidence="1">Belongs to the BORA family.</text>
</comment>
<dbReference type="GO" id="GO:0019901">
    <property type="term" value="F:protein kinase binding"/>
    <property type="evidence" value="ECO:0007669"/>
    <property type="project" value="TreeGrafter"/>
</dbReference>
<dbReference type="PANTHER" id="PTHR14728:SF2">
    <property type="entry name" value="PROTEIN AURORA BOREALIS"/>
    <property type="match status" value="1"/>
</dbReference>
<keyword evidence="4" id="KW-0498">Mitosis</keyword>
<dbReference type="STRING" id="7994.ENSAMXP00000000585"/>
<sequence>MGDVVEVQITPETPGRPSIRNPFESPTDYHHLHEPLVPSPSVFKCAKPSSATPAKFKWSIDELANLLPVHIDPEDIHRQALYLSQTRTDTDIEEKRQNAIEMFFTKGAIVPSPWAPQASKQSVQPNFQKSPLSPVIVEEPQSAKKINATCQTILSLPVDFNLEKVLGDYYRTEEISEQVQESLSSSSLRRKLFLDGHGSGSESSTPSSPDRETPAGSAETMSSVIVSPPECGIATTTPSSGQFSSSPIQDRSRAYSLGSIASPMFPERSSPVFQSPTLSPITLPHSLTPLSGERKRLSFLTPDVLQSGSRSMAVNRCGESPYVEGCSPIRSCCVWGSPAHISPILPDLHDKENIHPSEPLPTMDLDACSPGPKHEGLRPSYTNSPAASLPDLEQMEQGEPPESDLSEVPMGKALEEADEEVEEVCNWTPEEDTSTASPVRLTSSRTGNVSNVESTRMFVSLLAEGSITPYDVSMQVDSGYNTYSTCTTSLMDAISSDSQSKELQDTHTAEEGLTHSLLARTPPHTHMMLFLLILNETYNI</sequence>